<dbReference type="VEuPathDB" id="AmoebaDB:EHI_064560"/>
<evidence type="ECO:0000259" key="1">
    <source>
        <dbReference type="Pfam" id="PF09794"/>
    </source>
</evidence>
<sequence length="444" mass="50321">MSDINTFLHFCLIQKDTSKFLVLPSLPNPFNYDIKNLAFYSCSDVPSCQIQIHFHPSRDVYGIPLGVISCSLSSKISVAILTNSPFLTYFSTRLQRISQFFLTQPGISKEIFIQGYNLLVSSVVPSPAPIEIETAFGVDQSLTRLLNKYSSEFPTLLKLLLIESKTIFLSTNDSSSLMMYALANCMPGLITPFTDILSICGVDVINPLLELSLPFKNYSTNSLFFSLPLVSLNNIIGNQTGFMAAVCSSVLRTRSENIDVIIDIDNSKLIWNNKQLQKIVSCTSSDKKFSKYLVDKIRQHKSLHTYEGSEHWLLMKSALYIIQFLSMMCSFDIFSDNETLPKNIPNCQDYGTDFVNGFCKTKGFYEWKKSLMLSGKAKKMTELFEPSHPCNKLFNESKQKLIRGTIYDYEQLFKMNVLIQKSEIHSINTTTNEIDLELDDSIDL</sequence>
<accession>A0A5K1TWT7</accession>
<dbReference type="Pfam" id="PF09794">
    <property type="entry name" value="Avl9"/>
    <property type="match status" value="1"/>
</dbReference>
<dbReference type="EMBL" id="BDEQ01000001">
    <property type="protein sequence ID" value="GAT94604.1"/>
    <property type="molecule type" value="Genomic_DNA"/>
</dbReference>
<dbReference type="VEuPathDB" id="AmoebaDB:EHI7A_066060"/>
<dbReference type="GO" id="GO:0005737">
    <property type="term" value="C:cytoplasm"/>
    <property type="evidence" value="ECO:0007669"/>
    <property type="project" value="TreeGrafter"/>
</dbReference>
<proteinExistence type="predicted"/>
<dbReference type="OMA" id="SEHWLIM"/>
<dbReference type="Proteomes" id="UP000078387">
    <property type="component" value="Unassembled WGS sequence"/>
</dbReference>
<dbReference type="AlphaFoldDB" id="A0A5K1TWT7"/>
<evidence type="ECO:0000313" key="2">
    <source>
        <dbReference type="EMBL" id="GAT94604.1"/>
    </source>
</evidence>
<reference evidence="2 3" key="1">
    <citation type="submission" date="2016-05" db="EMBL/GenBank/DDBJ databases">
        <title>First whole genome sequencing of Entamoeba histolytica HM1:IMSS-clone-6.</title>
        <authorList>
            <person name="Mukherjee Avik.K."/>
            <person name="Izumyama S."/>
            <person name="Nakada-Tsukui K."/>
            <person name="Nozaki T."/>
        </authorList>
    </citation>
    <scope>NUCLEOTIDE SEQUENCE [LARGE SCALE GENOMIC DNA]</scope>
    <source>
        <strain evidence="2 3">HM1:IMSS clone 6</strain>
    </source>
</reference>
<protein>
    <recommendedName>
        <fullName evidence="1">AVL9/DENND6 domain-containing protein</fullName>
    </recommendedName>
</protein>
<dbReference type="PANTHER" id="PTHR31017">
    <property type="entry name" value="LATE SECRETORY PATHWAY PROTEIN AVL9-RELATED"/>
    <property type="match status" value="1"/>
</dbReference>
<feature type="domain" description="AVL9/DENND6" evidence="1">
    <location>
        <begin position="77"/>
        <end position="327"/>
    </location>
</feature>
<gene>
    <name evidence="2" type="ORF">CL6EHI_064560</name>
</gene>
<dbReference type="VEuPathDB" id="AmoebaDB:EHI5A_026540"/>
<dbReference type="InterPro" id="IPR051731">
    <property type="entry name" value="DENND11/AVL9_GEFs"/>
</dbReference>
<dbReference type="VEuPathDB" id="AmoebaDB:KM1_128350"/>
<dbReference type="InterPro" id="IPR018307">
    <property type="entry name" value="ABL9/DENND6_dom"/>
</dbReference>
<dbReference type="PANTHER" id="PTHR31017:SF1">
    <property type="entry name" value="LATE SECRETORY PATHWAY PROTEIN AVL9 HOMOLOG"/>
    <property type="match status" value="1"/>
</dbReference>
<name>A0A5K1TWT7_ENTHI</name>
<evidence type="ECO:0000313" key="3">
    <source>
        <dbReference type="Proteomes" id="UP000078387"/>
    </source>
</evidence>
<dbReference type="VEuPathDB" id="AmoebaDB:EHI8A_070340"/>
<comment type="caution">
    <text evidence="2">The sequence shown here is derived from an EMBL/GenBank/DDBJ whole genome shotgun (WGS) entry which is preliminary data.</text>
</comment>
<organism evidence="2 3">
    <name type="scientific">Entamoeba histolytica</name>
    <dbReference type="NCBI Taxonomy" id="5759"/>
    <lineage>
        <taxon>Eukaryota</taxon>
        <taxon>Amoebozoa</taxon>
        <taxon>Evosea</taxon>
        <taxon>Archamoebae</taxon>
        <taxon>Mastigamoebida</taxon>
        <taxon>Entamoebidae</taxon>
        <taxon>Entamoeba</taxon>
    </lineage>
</organism>